<name>A0A6I4LWV1_9SPHN</name>
<comment type="caution">
    <text evidence="2">The sequence shown here is derived from an EMBL/GenBank/DDBJ whole genome shotgun (WGS) entry which is preliminary data.</text>
</comment>
<accession>A0A6I4LWV1</accession>
<evidence type="ECO:0000313" key="2">
    <source>
        <dbReference type="EMBL" id="MVZ96590.1"/>
    </source>
</evidence>
<dbReference type="EMBL" id="SDWJ01000001">
    <property type="protein sequence ID" value="MVZ96590.1"/>
    <property type="molecule type" value="Genomic_DNA"/>
</dbReference>
<sequence length="183" mass="20552">MKPLTARERKLVAVGLLVVAFALFWLVLVQPLYGIFSGNAERRIELQQNFRQNERLIARISTLRRAAEEQQKTQWQYAIKAQNAEQASEVLKARLESSLAKVGGELRSTENVDTSAGWAQASATALVSNEQLTNWIYLLNKQQPYLVVESLNIVADRALNSGRLDLMDVKIEVSIAINQTNAR</sequence>
<keyword evidence="3" id="KW-1185">Reference proteome</keyword>
<evidence type="ECO:0008006" key="4">
    <source>
        <dbReference type="Google" id="ProtNLM"/>
    </source>
</evidence>
<dbReference type="AlphaFoldDB" id="A0A6I4LWV1"/>
<gene>
    <name evidence="2" type="ORF">EUU23_02580</name>
</gene>
<keyword evidence="1" id="KW-0175">Coiled coil</keyword>
<dbReference type="Proteomes" id="UP000471147">
    <property type="component" value="Unassembled WGS sequence"/>
</dbReference>
<dbReference type="InterPro" id="IPR034756">
    <property type="entry name" value="T2SSM_b"/>
</dbReference>
<evidence type="ECO:0000313" key="3">
    <source>
        <dbReference type="Proteomes" id="UP000471147"/>
    </source>
</evidence>
<dbReference type="RefSeq" id="WP_160352558.1">
    <property type="nucleotide sequence ID" value="NZ_SDWJ01000001.1"/>
</dbReference>
<protein>
    <recommendedName>
        <fullName evidence="4">General secretion pathway protein GspM</fullName>
    </recommendedName>
</protein>
<dbReference type="NCBIfam" id="NF040576">
    <property type="entry name" value="T2SS_GspM_XpsM"/>
    <property type="match status" value="1"/>
</dbReference>
<feature type="coiled-coil region" evidence="1">
    <location>
        <begin position="53"/>
        <end position="101"/>
    </location>
</feature>
<dbReference type="Pfam" id="PF10741">
    <property type="entry name" value="T2SSM_b"/>
    <property type="match status" value="1"/>
</dbReference>
<reference evidence="2 3" key="1">
    <citation type="submission" date="2019-01" db="EMBL/GenBank/DDBJ databases">
        <title>Sphingorhabdus lacus sp.nov., isolated from an oligotrophic freshwater lake.</title>
        <authorList>
            <person name="Park M."/>
        </authorList>
    </citation>
    <scope>NUCLEOTIDE SEQUENCE [LARGE SCALE GENOMIC DNA]</scope>
    <source>
        <strain evidence="2 3">IMCC26285</strain>
    </source>
</reference>
<organism evidence="2 3">
    <name type="scientific">Sphingorhabdus profundilacus</name>
    <dbReference type="NCBI Taxonomy" id="2509718"/>
    <lineage>
        <taxon>Bacteria</taxon>
        <taxon>Pseudomonadati</taxon>
        <taxon>Pseudomonadota</taxon>
        <taxon>Alphaproteobacteria</taxon>
        <taxon>Sphingomonadales</taxon>
        <taxon>Sphingomonadaceae</taxon>
        <taxon>Sphingorhabdus</taxon>
    </lineage>
</organism>
<proteinExistence type="predicted"/>
<evidence type="ECO:0000256" key="1">
    <source>
        <dbReference type="SAM" id="Coils"/>
    </source>
</evidence>